<feature type="domain" description="VTT" evidence="8">
    <location>
        <begin position="32"/>
        <end position="149"/>
    </location>
</feature>
<dbReference type="Pfam" id="PF09335">
    <property type="entry name" value="VTT_dom"/>
    <property type="match status" value="1"/>
</dbReference>
<evidence type="ECO:0000313" key="10">
    <source>
        <dbReference type="Proteomes" id="UP001595979"/>
    </source>
</evidence>
<proteinExistence type="inferred from homology"/>
<evidence type="ECO:0000256" key="2">
    <source>
        <dbReference type="ARBA" id="ARBA00010792"/>
    </source>
</evidence>
<evidence type="ECO:0000256" key="1">
    <source>
        <dbReference type="ARBA" id="ARBA00004651"/>
    </source>
</evidence>
<evidence type="ECO:0000259" key="8">
    <source>
        <dbReference type="Pfam" id="PF09335"/>
    </source>
</evidence>
<protein>
    <submittedName>
        <fullName evidence="9">DedA family protein</fullName>
    </submittedName>
</protein>
<evidence type="ECO:0000256" key="5">
    <source>
        <dbReference type="ARBA" id="ARBA00022989"/>
    </source>
</evidence>
<evidence type="ECO:0000313" key="9">
    <source>
        <dbReference type="EMBL" id="MFC5847945.1"/>
    </source>
</evidence>
<reference evidence="10" key="1">
    <citation type="journal article" date="2019" name="Int. J. Syst. Evol. Microbiol.">
        <title>The Global Catalogue of Microorganisms (GCM) 10K type strain sequencing project: providing services to taxonomists for standard genome sequencing and annotation.</title>
        <authorList>
            <consortium name="The Broad Institute Genomics Platform"/>
            <consortium name="The Broad Institute Genome Sequencing Center for Infectious Disease"/>
            <person name="Wu L."/>
            <person name="Ma J."/>
        </authorList>
    </citation>
    <scope>NUCLEOTIDE SEQUENCE [LARGE SCALE GENOMIC DNA]</scope>
    <source>
        <strain evidence="10">CGMCC 1.15053</strain>
    </source>
</reference>
<gene>
    <name evidence="9" type="ORF">ACFPQ6_06445</name>
</gene>
<feature type="transmembrane region" description="Helical" evidence="7">
    <location>
        <begin position="52"/>
        <end position="74"/>
    </location>
</feature>
<keyword evidence="6 7" id="KW-0472">Membrane</keyword>
<sequence>MEQLTHAILGASYLGIFLVVFAETGLLLGAALPGDSLLILAGIAAASGQLSLGGVIGVVVAGAVLGSLVGYLLGRRFGPAIFSRQHSRLFRPEYRDRAEAFFARQGPASVLLARFVPFVRAVVPTLAGISAMPFGPYAAYSALGALLWGAGLPSLAYFLGQRLPGLDHDVLLIVAVVLVLSVLPLLVRAAQARR</sequence>
<organism evidence="9 10">
    <name type="scientific">Deinococcus petrolearius</name>
    <dbReference type="NCBI Taxonomy" id="1751295"/>
    <lineage>
        <taxon>Bacteria</taxon>
        <taxon>Thermotogati</taxon>
        <taxon>Deinococcota</taxon>
        <taxon>Deinococci</taxon>
        <taxon>Deinococcales</taxon>
        <taxon>Deinococcaceae</taxon>
        <taxon>Deinococcus</taxon>
    </lineage>
</organism>
<dbReference type="PANTHER" id="PTHR30353">
    <property type="entry name" value="INNER MEMBRANE PROTEIN DEDA-RELATED"/>
    <property type="match status" value="1"/>
</dbReference>
<feature type="transmembrane region" description="Helical" evidence="7">
    <location>
        <begin position="170"/>
        <end position="190"/>
    </location>
</feature>
<keyword evidence="3 7" id="KW-1003">Cell membrane</keyword>
<dbReference type="InterPro" id="IPR032816">
    <property type="entry name" value="VTT_dom"/>
</dbReference>
<feature type="transmembrane region" description="Helical" evidence="7">
    <location>
        <begin position="137"/>
        <end position="158"/>
    </location>
</feature>
<keyword evidence="4 7" id="KW-0812">Transmembrane</keyword>
<dbReference type="EMBL" id="JBHSOH010000006">
    <property type="protein sequence ID" value="MFC5847945.1"/>
    <property type="molecule type" value="Genomic_DNA"/>
</dbReference>
<keyword evidence="5 7" id="KW-1133">Transmembrane helix</keyword>
<keyword evidence="10" id="KW-1185">Reference proteome</keyword>
<evidence type="ECO:0000256" key="6">
    <source>
        <dbReference type="ARBA" id="ARBA00023136"/>
    </source>
</evidence>
<dbReference type="InterPro" id="IPR032818">
    <property type="entry name" value="DedA-like"/>
</dbReference>
<evidence type="ECO:0000256" key="3">
    <source>
        <dbReference type="ARBA" id="ARBA00022475"/>
    </source>
</evidence>
<evidence type="ECO:0000256" key="4">
    <source>
        <dbReference type="ARBA" id="ARBA00022692"/>
    </source>
</evidence>
<dbReference type="PANTHER" id="PTHR30353:SF0">
    <property type="entry name" value="TRANSMEMBRANE PROTEIN"/>
    <property type="match status" value="1"/>
</dbReference>
<dbReference type="Proteomes" id="UP001595979">
    <property type="component" value="Unassembled WGS sequence"/>
</dbReference>
<name>A0ABW1DIB8_9DEIO</name>
<comment type="subcellular location">
    <subcellularLocation>
        <location evidence="1 7">Cell membrane</location>
        <topology evidence="1 7">Multi-pass membrane protein</topology>
    </subcellularLocation>
</comment>
<dbReference type="RefSeq" id="WP_380047542.1">
    <property type="nucleotide sequence ID" value="NZ_JBHSOH010000006.1"/>
</dbReference>
<accession>A0ABW1DIB8</accession>
<comment type="caution">
    <text evidence="9">The sequence shown here is derived from an EMBL/GenBank/DDBJ whole genome shotgun (WGS) entry which is preliminary data.</text>
</comment>
<comment type="similarity">
    <text evidence="2 7">Belongs to the DedA family.</text>
</comment>
<evidence type="ECO:0000256" key="7">
    <source>
        <dbReference type="RuleBase" id="RU367016"/>
    </source>
</evidence>
<feature type="transmembrane region" description="Helical" evidence="7">
    <location>
        <begin position="7"/>
        <end position="32"/>
    </location>
</feature>